<keyword evidence="11" id="KW-1185">Reference proteome</keyword>
<dbReference type="GO" id="GO:0006826">
    <property type="term" value="P:iron ion transport"/>
    <property type="evidence" value="ECO:0007669"/>
    <property type="project" value="TreeGrafter"/>
</dbReference>
<dbReference type="InterPro" id="IPR013112">
    <property type="entry name" value="FAD-bd_8"/>
</dbReference>
<dbReference type="InterPro" id="IPR013130">
    <property type="entry name" value="Fe3_Rdtase_TM_dom"/>
</dbReference>
<dbReference type="InterPro" id="IPR051410">
    <property type="entry name" value="Ferric/Cupric_Reductase"/>
</dbReference>
<evidence type="ECO:0000313" key="10">
    <source>
        <dbReference type="EMBL" id="KXJ95111.1"/>
    </source>
</evidence>
<dbReference type="CDD" id="cd06186">
    <property type="entry name" value="NOX_Duox_like_FAD_NADP"/>
    <property type="match status" value="1"/>
</dbReference>
<feature type="transmembrane region" description="Helical" evidence="8">
    <location>
        <begin position="71"/>
        <end position="90"/>
    </location>
</feature>
<sequence>MDSPLARASAQAVRLTEVLTMRATASPLPPSYFAARLSARSLDGSSLDKTLVQLLEQIQHFTTASDRSHEFLVVMVWLALNAVFTIYNHGGSMTYSGIANRTGWLASANMAIVVFLAMKNTPLAVLTPYSYERLNSLHRVAGYTTFAHMVIHAVAYTHYFLTTGRPEKFSEDHIIAAIVLGFAVLFTVLVAVFLRRANYELFYIAHVCLFIVIAVTFALHQPHQEAVLIMALVTTGFWFYDRIIRACRLLYNSFNNEATIEPLPGGGTRVILKKRLFGARAGKHCYLWLPKIRTFQTHPFTIVANNPLELVVTSCDGFTKKLHDFALANPGATIKASVEGPYGTLPDPVQYDKVILFAGGSGATFSLGLAQDMLDGMGSESKQELDVVWAVREMARPENSYHRFHIRSVHSTLWREPGDDG</sequence>
<reference evidence="11" key="1">
    <citation type="submission" date="2016-02" db="EMBL/GenBank/DDBJ databases">
        <title>Draft genome sequence of Microdochium bolleyi, a fungal endophyte of beachgrass.</title>
        <authorList>
            <consortium name="DOE Joint Genome Institute"/>
            <person name="David A.S."/>
            <person name="May G."/>
            <person name="Haridas S."/>
            <person name="Lim J."/>
            <person name="Wang M."/>
            <person name="Labutti K."/>
            <person name="Lipzen A."/>
            <person name="Barry K."/>
            <person name="Grigoriev I.V."/>
        </authorList>
    </citation>
    <scope>NUCLEOTIDE SEQUENCE [LARGE SCALE GENOMIC DNA]</scope>
    <source>
        <strain evidence="11">J235TASD1</strain>
    </source>
</reference>
<evidence type="ECO:0000256" key="5">
    <source>
        <dbReference type="ARBA" id="ARBA00023065"/>
    </source>
</evidence>
<dbReference type="PANTHER" id="PTHR32361:SF9">
    <property type="entry name" value="FERRIC REDUCTASE TRANSMEMBRANE COMPONENT 3-RELATED"/>
    <property type="match status" value="1"/>
</dbReference>
<evidence type="ECO:0000256" key="2">
    <source>
        <dbReference type="ARBA" id="ARBA00022448"/>
    </source>
</evidence>
<evidence type="ECO:0000256" key="1">
    <source>
        <dbReference type="ARBA" id="ARBA00004141"/>
    </source>
</evidence>
<dbReference type="SFLD" id="SFLDS00052">
    <property type="entry name" value="Ferric_Reductase_Domain"/>
    <property type="match status" value="1"/>
</dbReference>
<keyword evidence="7" id="KW-0325">Glycoprotein</keyword>
<evidence type="ECO:0000256" key="8">
    <source>
        <dbReference type="SAM" id="Phobius"/>
    </source>
</evidence>
<feature type="transmembrane region" description="Helical" evidence="8">
    <location>
        <begin position="140"/>
        <end position="161"/>
    </location>
</feature>
<keyword evidence="3 8" id="KW-0812">Transmembrane</keyword>
<dbReference type="EMBL" id="KQ964246">
    <property type="protein sequence ID" value="KXJ95111.1"/>
    <property type="molecule type" value="Genomic_DNA"/>
</dbReference>
<dbReference type="GO" id="GO:0006879">
    <property type="term" value="P:intracellular iron ion homeostasis"/>
    <property type="evidence" value="ECO:0007669"/>
    <property type="project" value="TreeGrafter"/>
</dbReference>
<dbReference type="InterPro" id="IPR017927">
    <property type="entry name" value="FAD-bd_FR_type"/>
</dbReference>
<evidence type="ECO:0000256" key="7">
    <source>
        <dbReference type="ARBA" id="ARBA00023180"/>
    </source>
</evidence>
<feature type="transmembrane region" description="Helical" evidence="8">
    <location>
        <begin position="201"/>
        <end position="220"/>
    </location>
</feature>
<dbReference type="Pfam" id="PF08022">
    <property type="entry name" value="FAD_binding_8"/>
    <property type="match status" value="1"/>
</dbReference>
<dbReference type="InParanoid" id="A0A136JD72"/>
<dbReference type="AlphaFoldDB" id="A0A136JD72"/>
<dbReference type="OrthoDB" id="10006946at2759"/>
<gene>
    <name evidence="10" type="ORF">Micbo1qcDRAFT_216795</name>
</gene>
<protein>
    <recommendedName>
        <fullName evidence="9">FAD-binding FR-type domain-containing protein</fullName>
    </recommendedName>
</protein>
<dbReference type="GO" id="GO:0005886">
    <property type="term" value="C:plasma membrane"/>
    <property type="evidence" value="ECO:0007669"/>
    <property type="project" value="TreeGrafter"/>
</dbReference>
<dbReference type="PROSITE" id="PS51384">
    <property type="entry name" value="FAD_FR"/>
    <property type="match status" value="1"/>
</dbReference>
<keyword evidence="4 8" id="KW-1133">Transmembrane helix</keyword>
<proteinExistence type="predicted"/>
<dbReference type="STRING" id="196109.A0A136JD72"/>
<dbReference type="SFLD" id="SFLDG01168">
    <property type="entry name" value="Ferric_reductase_subgroup_(FRE"/>
    <property type="match status" value="1"/>
</dbReference>
<dbReference type="GO" id="GO:0000293">
    <property type="term" value="F:ferric-chelate reductase activity"/>
    <property type="evidence" value="ECO:0007669"/>
    <property type="project" value="TreeGrafter"/>
</dbReference>
<evidence type="ECO:0000256" key="6">
    <source>
        <dbReference type="ARBA" id="ARBA00023136"/>
    </source>
</evidence>
<name>A0A136JD72_9PEZI</name>
<comment type="subcellular location">
    <subcellularLocation>
        <location evidence="1">Membrane</location>
        <topology evidence="1">Multi-pass membrane protein</topology>
    </subcellularLocation>
</comment>
<dbReference type="SUPFAM" id="SSF52343">
    <property type="entry name" value="Ferredoxin reductase-like, C-terminal NADP-linked domain"/>
    <property type="match status" value="1"/>
</dbReference>
<dbReference type="Gene3D" id="3.40.50.80">
    <property type="entry name" value="Nucleotide-binding domain of ferredoxin-NADP reductase (FNR) module"/>
    <property type="match status" value="1"/>
</dbReference>
<feature type="transmembrane region" description="Helical" evidence="8">
    <location>
        <begin position="102"/>
        <end position="119"/>
    </location>
</feature>
<dbReference type="Proteomes" id="UP000070501">
    <property type="component" value="Unassembled WGS sequence"/>
</dbReference>
<keyword evidence="2" id="KW-0813">Transport</keyword>
<feature type="transmembrane region" description="Helical" evidence="8">
    <location>
        <begin position="173"/>
        <end position="194"/>
    </location>
</feature>
<keyword evidence="6 8" id="KW-0472">Membrane</keyword>
<accession>A0A136JD72</accession>
<evidence type="ECO:0000256" key="4">
    <source>
        <dbReference type="ARBA" id="ARBA00022989"/>
    </source>
</evidence>
<feature type="domain" description="FAD-binding FR-type" evidence="9">
    <location>
        <begin position="236"/>
        <end position="348"/>
    </location>
</feature>
<dbReference type="PANTHER" id="PTHR32361">
    <property type="entry name" value="FERRIC/CUPRIC REDUCTASE TRANSMEMBRANE COMPONENT"/>
    <property type="match status" value="1"/>
</dbReference>
<dbReference type="GO" id="GO:0015677">
    <property type="term" value="P:copper ion import"/>
    <property type="evidence" value="ECO:0007669"/>
    <property type="project" value="TreeGrafter"/>
</dbReference>
<keyword evidence="5" id="KW-0406">Ion transport</keyword>
<dbReference type="Pfam" id="PF01794">
    <property type="entry name" value="Ferric_reduct"/>
    <property type="match status" value="1"/>
</dbReference>
<dbReference type="InterPro" id="IPR039261">
    <property type="entry name" value="FNR_nucleotide-bd"/>
</dbReference>
<evidence type="ECO:0000313" key="11">
    <source>
        <dbReference type="Proteomes" id="UP000070501"/>
    </source>
</evidence>
<organism evidence="10 11">
    <name type="scientific">Microdochium bolleyi</name>
    <dbReference type="NCBI Taxonomy" id="196109"/>
    <lineage>
        <taxon>Eukaryota</taxon>
        <taxon>Fungi</taxon>
        <taxon>Dikarya</taxon>
        <taxon>Ascomycota</taxon>
        <taxon>Pezizomycotina</taxon>
        <taxon>Sordariomycetes</taxon>
        <taxon>Xylariomycetidae</taxon>
        <taxon>Xylariales</taxon>
        <taxon>Microdochiaceae</taxon>
        <taxon>Microdochium</taxon>
    </lineage>
</organism>
<evidence type="ECO:0000256" key="3">
    <source>
        <dbReference type="ARBA" id="ARBA00022692"/>
    </source>
</evidence>
<evidence type="ECO:0000259" key="9">
    <source>
        <dbReference type="PROSITE" id="PS51384"/>
    </source>
</evidence>